<gene>
    <name evidence="3" type="ORF">PGLA1383_LOCUS38409</name>
    <name evidence="4" type="ORF">PGLA2088_LOCUS18789</name>
</gene>
<dbReference type="EMBL" id="CAJNNV010027601">
    <property type="protein sequence ID" value="CAE8620885.1"/>
    <property type="molecule type" value="Genomic_DNA"/>
</dbReference>
<dbReference type="PROSITE" id="PS51746">
    <property type="entry name" value="PPM_2"/>
    <property type="match status" value="1"/>
</dbReference>
<dbReference type="SUPFAM" id="SSF81606">
    <property type="entry name" value="PP2C-like"/>
    <property type="match status" value="1"/>
</dbReference>
<dbReference type="Gene3D" id="3.60.40.10">
    <property type="entry name" value="PPM-type phosphatase domain"/>
    <property type="match status" value="1"/>
</dbReference>
<evidence type="ECO:0000313" key="5">
    <source>
        <dbReference type="Proteomes" id="UP000626109"/>
    </source>
</evidence>
<sequence>MEGAAPDEAKPSDASGKAPAIDVAKMSMAELKQCILKAGLSFTDCLEKPDLRRRAAEAVEKLEATAAKELQKPAQEEPGCPAGEAQPAAAARLRGFLADSAFMQGRRANQEDRHVKIPDLTKAAQALKMPIGHLEQPCAYFGVFDGHQGTLCSDFAAKNFHLKLLTKLSAEREGSAWTDERLGQTMREVCEELDAEFLAKQRTAPDGCTVVVALVAGERMTIAWLGDSRAILCRTTSKGDIAAVALTEDHRPSAPAEAERVRRAGGSVVNFDGCKRVAHLGFEERVRELKRARANGLGTIGKEPVALAVSRALGDRHFKAVTGKQLLVATPSVRCLRLNSSFRFIALMCDGITDVMRDEQVVKELDLVRDAKDAAANLRAACGALVQEAYKRKSQDNLTVIMAQFQWEGGRSGSTGSEKQNAAKVVSDAAEANASAAKRRRVDVGLAEKQQNDAAKAKSSDFSGTTFV</sequence>
<dbReference type="PANTHER" id="PTHR13832">
    <property type="entry name" value="PROTEIN PHOSPHATASE 2C"/>
    <property type="match status" value="1"/>
</dbReference>
<dbReference type="InterPro" id="IPR036361">
    <property type="entry name" value="SAP_dom_sf"/>
</dbReference>
<evidence type="ECO:0000313" key="6">
    <source>
        <dbReference type="Proteomes" id="UP000654075"/>
    </source>
</evidence>
<organism evidence="4 5">
    <name type="scientific">Polarella glacialis</name>
    <name type="common">Dinoflagellate</name>
    <dbReference type="NCBI Taxonomy" id="89957"/>
    <lineage>
        <taxon>Eukaryota</taxon>
        <taxon>Sar</taxon>
        <taxon>Alveolata</taxon>
        <taxon>Dinophyceae</taxon>
        <taxon>Suessiales</taxon>
        <taxon>Suessiaceae</taxon>
        <taxon>Polarella</taxon>
    </lineage>
</organism>
<feature type="domain" description="PPM-type phosphatase" evidence="2">
    <location>
        <begin position="97"/>
        <end position="405"/>
    </location>
</feature>
<dbReference type="OrthoDB" id="10264738at2759"/>
<dbReference type="CDD" id="cd00143">
    <property type="entry name" value="PP2Cc"/>
    <property type="match status" value="1"/>
</dbReference>
<dbReference type="OMA" id="CAELEMR"/>
<dbReference type="Gene3D" id="1.10.720.30">
    <property type="entry name" value="SAP domain"/>
    <property type="match status" value="1"/>
</dbReference>
<dbReference type="InterPro" id="IPR015655">
    <property type="entry name" value="PP2C"/>
</dbReference>
<dbReference type="PANTHER" id="PTHR13832:SF827">
    <property type="entry name" value="PROTEIN PHOSPHATASE 1L"/>
    <property type="match status" value="1"/>
</dbReference>
<protein>
    <recommendedName>
        <fullName evidence="2">PPM-type phosphatase domain-containing protein</fullName>
    </recommendedName>
</protein>
<dbReference type="InterPro" id="IPR001932">
    <property type="entry name" value="PPM-type_phosphatase-like_dom"/>
</dbReference>
<proteinExistence type="predicted"/>
<evidence type="ECO:0000313" key="4">
    <source>
        <dbReference type="EMBL" id="CAE8674044.1"/>
    </source>
</evidence>
<evidence type="ECO:0000313" key="3">
    <source>
        <dbReference type="EMBL" id="CAE8620885.1"/>
    </source>
</evidence>
<dbReference type="InterPro" id="IPR036457">
    <property type="entry name" value="PPM-type-like_dom_sf"/>
</dbReference>
<evidence type="ECO:0000256" key="1">
    <source>
        <dbReference type="SAM" id="MobiDB-lite"/>
    </source>
</evidence>
<name>A0A813JDB0_POLGL</name>
<feature type="region of interest" description="Disordered" evidence="1">
    <location>
        <begin position="434"/>
        <end position="468"/>
    </location>
</feature>
<dbReference type="SMART" id="SM00332">
    <property type="entry name" value="PP2Cc"/>
    <property type="match status" value="1"/>
</dbReference>
<dbReference type="Proteomes" id="UP000654075">
    <property type="component" value="Unassembled WGS sequence"/>
</dbReference>
<dbReference type="Pfam" id="PF00481">
    <property type="entry name" value="PP2C"/>
    <property type="match status" value="1"/>
</dbReference>
<reference evidence="4" key="1">
    <citation type="submission" date="2021-02" db="EMBL/GenBank/DDBJ databases">
        <authorList>
            <person name="Dougan E. K."/>
            <person name="Rhodes N."/>
            <person name="Thang M."/>
            <person name="Chan C."/>
        </authorList>
    </citation>
    <scope>NUCLEOTIDE SEQUENCE</scope>
</reference>
<accession>A0A813JDB0</accession>
<comment type="caution">
    <text evidence="4">The sequence shown here is derived from an EMBL/GenBank/DDBJ whole genome shotgun (WGS) entry which is preliminary data.</text>
</comment>
<dbReference type="GO" id="GO:0004722">
    <property type="term" value="F:protein serine/threonine phosphatase activity"/>
    <property type="evidence" value="ECO:0007669"/>
    <property type="project" value="InterPro"/>
</dbReference>
<dbReference type="AlphaFoldDB" id="A0A813JDB0"/>
<dbReference type="Proteomes" id="UP000626109">
    <property type="component" value="Unassembled WGS sequence"/>
</dbReference>
<keyword evidence="6" id="KW-1185">Reference proteome</keyword>
<dbReference type="EMBL" id="CAJNNW010024751">
    <property type="protein sequence ID" value="CAE8674044.1"/>
    <property type="molecule type" value="Genomic_DNA"/>
</dbReference>
<evidence type="ECO:0000259" key="2">
    <source>
        <dbReference type="PROSITE" id="PS51746"/>
    </source>
</evidence>